<feature type="compositionally biased region" description="Low complexity" evidence="1">
    <location>
        <begin position="349"/>
        <end position="363"/>
    </location>
</feature>
<feature type="region of interest" description="Disordered" evidence="1">
    <location>
        <begin position="211"/>
        <end position="413"/>
    </location>
</feature>
<feature type="compositionally biased region" description="Basic and acidic residues" evidence="1">
    <location>
        <begin position="268"/>
        <end position="280"/>
    </location>
</feature>
<comment type="caution">
    <text evidence="2">The sequence shown here is derived from an EMBL/GenBank/DDBJ whole genome shotgun (WGS) entry which is preliminary data.</text>
</comment>
<dbReference type="AlphaFoldDB" id="K0RML1"/>
<dbReference type="Proteomes" id="UP000266841">
    <property type="component" value="Unassembled WGS sequence"/>
</dbReference>
<organism evidence="2 3">
    <name type="scientific">Thalassiosira oceanica</name>
    <name type="common">Marine diatom</name>
    <dbReference type="NCBI Taxonomy" id="159749"/>
    <lineage>
        <taxon>Eukaryota</taxon>
        <taxon>Sar</taxon>
        <taxon>Stramenopiles</taxon>
        <taxon>Ochrophyta</taxon>
        <taxon>Bacillariophyta</taxon>
        <taxon>Coscinodiscophyceae</taxon>
        <taxon>Thalassiosirophycidae</taxon>
        <taxon>Thalassiosirales</taxon>
        <taxon>Thalassiosiraceae</taxon>
        <taxon>Thalassiosira</taxon>
    </lineage>
</organism>
<evidence type="ECO:0000256" key="1">
    <source>
        <dbReference type="SAM" id="MobiDB-lite"/>
    </source>
</evidence>
<evidence type="ECO:0000313" key="3">
    <source>
        <dbReference type="Proteomes" id="UP000266841"/>
    </source>
</evidence>
<accession>K0RML1</accession>
<evidence type="ECO:0000313" key="2">
    <source>
        <dbReference type="EMBL" id="EJK50121.1"/>
    </source>
</evidence>
<proteinExistence type="predicted"/>
<sequence length="413" mass="43672">MAARSAVSFAGGSDDDEGCGDNEGGNSGSEYDARENIGGLKTPSKVRAEREVDLAAGITPSRARSEEQYEPWNEQSRPNHGATPSRERAEQETNTAGITPSRARAEAVYELPPSGRGHAAEATPSRLRHEMTTSRPPLQQLSTVEDVGHDAARGSVPETPSNQRRAFLGSPQDSVSTMGSASPTAVLAHGYAAKTPSALQETLLSGAAESASAAGRFGGGGLKVRPRLTNGKENDAPAVPQTIQRAAENVRIHSREEARQHKQQQQHPPRESARRPRDLPHLMASPISAPEYPGETPLSIEQSGPEALGPANEEEEEEEENPREGGERRRPRGSFDSMLERGEEQMRLGAADQAIAAGQAAAGWPPPPAWRSAGVPSTRRPSGDAAGGGGSSIRPSSAVPAPPPPRRGRRGRS</sequence>
<gene>
    <name evidence="2" type="ORF">THAOC_30945</name>
</gene>
<keyword evidence="3" id="KW-1185">Reference proteome</keyword>
<feature type="compositionally biased region" description="Acidic residues" evidence="1">
    <location>
        <begin position="312"/>
        <end position="321"/>
    </location>
</feature>
<feature type="region of interest" description="Disordered" evidence="1">
    <location>
        <begin position="1"/>
        <end position="181"/>
    </location>
</feature>
<reference evidence="2 3" key="1">
    <citation type="journal article" date="2012" name="Genome Biol.">
        <title>Genome and low-iron response of an oceanic diatom adapted to chronic iron limitation.</title>
        <authorList>
            <person name="Lommer M."/>
            <person name="Specht M."/>
            <person name="Roy A.S."/>
            <person name="Kraemer L."/>
            <person name="Andreson R."/>
            <person name="Gutowska M.A."/>
            <person name="Wolf J."/>
            <person name="Bergner S.V."/>
            <person name="Schilhabel M.B."/>
            <person name="Klostermeier U.C."/>
            <person name="Beiko R.G."/>
            <person name="Rosenstiel P."/>
            <person name="Hippler M."/>
            <person name="Laroche J."/>
        </authorList>
    </citation>
    <scope>NUCLEOTIDE SEQUENCE [LARGE SCALE GENOMIC DNA]</scope>
    <source>
        <strain evidence="2 3">CCMP1005</strain>
    </source>
</reference>
<dbReference type="EMBL" id="AGNL01044175">
    <property type="protein sequence ID" value="EJK50121.1"/>
    <property type="molecule type" value="Genomic_DNA"/>
</dbReference>
<feature type="compositionally biased region" description="Basic and acidic residues" evidence="1">
    <location>
        <begin position="248"/>
        <end position="260"/>
    </location>
</feature>
<protein>
    <submittedName>
        <fullName evidence="2">Uncharacterized protein</fullName>
    </submittedName>
</protein>
<name>K0RML1_THAOC</name>
<feature type="compositionally biased region" description="Polar residues" evidence="1">
    <location>
        <begin position="171"/>
        <end position="181"/>
    </location>
</feature>
<feature type="compositionally biased region" description="Polar residues" evidence="1">
    <location>
        <begin position="133"/>
        <end position="143"/>
    </location>
</feature>